<keyword evidence="4" id="KW-1185">Reference proteome</keyword>
<evidence type="ECO:0000313" key="4">
    <source>
        <dbReference type="Proteomes" id="UP000550508"/>
    </source>
</evidence>
<dbReference type="EMBL" id="JABUMX010000007">
    <property type="protein sequence ID" value="NTS33731.1"/>
    <property type="molecule type" value="Genomic_DNA"/>
</dbReference>
<dbReference type="InterPro" id="IPR004437">
    <property type="entry name" value="ParB/RepB/Spo0J"/>
</dbReference>
<dbReference type="Proteomes" id="UP000550508">
    <property type="component" value="Unassembled WGS sequence"/>
</dbReference>
<dbReference type="SUPFAM" id="SSF109709">
    <property type="entry name" value="KorB DNA-binding domain-like"/>
    <property type="match status" value="1"/>
</dbReference>
<reference evidence="3 4" key="1">
    <citation type="submission" date="2020-05" db="EMBL/GenBank/DDBJ databases">
        <authorList>
            <person name="Kim M.K."/>
        </authorList>
    </citation>
    <scope>NUCLEOTIDE SEQUENCE [LARGE SCALE GENOMIC DNA]</scope>
    <source>
        <strain evidence="3 4">BT25</strain>
    </source>
</reference>
<dbReference type="InterPro" id="IPR003115">
    <property type="entry name" value="ParB_N"/>
</dbReference>
<protein>
    <submittedName>
        <fullName evidence="3">Plasmid partitioning protein RepB</fullName>
    </submittedName>
</protein>
<gene>
    <name evidence="3" type="primary">repB</name>
    <name evidence="3" type="ORF">HQ945_20960</name>
</gene>
<dbReference type="NCBIfam" id="TIGR00180">
    <property type="entry name" value="parB_part"/>
    <property type="match status" value="1"/>
</dbReference>
<dbReference type="InterPro" id="IPR037972">
    <property type="entry name" value="RepB_N"/>
</dbReference>
<dbReference type="Pfam" id="PF02195">
    <property type="entry name" value="ParB_N"/>
    <property type="match status" value="1"/>
</dbReference>
<comment type="similarity">
    <text evidence="1">Belongs to the ParB family.</text>
</comment>
<dbReference type="GO" id="GO:0007059">
    <property type="term" value="P:chromosome segregation"/>
    <property type="evidence" value="ECO:0007669"/>
    <property type="project" value="TreeGrafter"/>
</dbReference>
<proteinExistence type="inferred from homology"/>
<dbReference type="Gene3D" id="3.90.1530.30">
    <property type="match status" value="1"/>
</dbReference>
<name>A0A849VUT5_9HYPH</name>
<evidence type="ECO:0000256" key="1">
    <source>
        <dbReference type="ARBA" id="ARBA00006295"/>
    </source>
</evidence>
<dbReference type="RefSeq" id="WP_174208468.1">
    <property type="nucleotide sequence ID" value="NZ_JABUMX010000007.1"/>
</dbReference>
<organism evidence="3 4">
    <name type="scientific">Phyllobacterium pellucidum</name>
    <dbReference type="NCBI Taxonomy" id="2740464"/>
    <lineage>
        <taxon>Bacteria</taxon>
        <taxon>Pseudomonadati</taxon>
        <taxon>Pseudomonadota</taxon>
        <taxon>Alphaproteobacteria</taxon>
        <taxon>Hyphomicrobiales</taxon>
        <taxon>Phyllobacteriaceae</taxon>
        <taxon>Phyllobacterium</taxon>
    </lineage>
</organism>
<dbReference type="NCBIfam" id="TIGR03454">
    <property type="entry name" value="partition_RepB"/>
    <property type="match status" value="1"/>
</dbReference>
<dbReference type="AlphaFoldDB" id="A0A849VUT5"/>
<dbReference type="GO" id="GO:0003677">
    <property type="term" value="F:DNA binding"/>
    <property type="evidence" value="ECO:0007669"/>
    <property type="project" value="InterPro"/>
</dbReference>
<dbReference type="PANTHER" id="PTHR33375:SF1">
    <property type="entry name" value="CHROMOSOME-PARTITIONING PROTEIN PARB-RELATED"/>
    <property type="match status" value="1"/>
</dbReference>
<dbReference type="PANTHER" id="PTHR33375">
    <property type="entry name" value="CHROMOSOME-PARTITIONING PROTEIN PARB-RELATED"/>
    <property type="match status" value="1"/>
</dbReference>
<accession>A0A849VUT5</accession>
<feature type="domain" description="ParB-like N-terminal" evidence="2">
    <location>
        <begin position="57"/>
        <end position="149"/>
    </location>
</feature>
<sequence length="334" mass="36766">MARKNIFESIMHGEPDVAVDAEPSGGFRKFGAAKSMSSSIDELARQASKLVDGETVVDLDPNLLDASFVTDRMPESDDEEYRELLNAVRERGQDSPILVRPHPKGDGRYMIVFGHRRARVAKELGRTVRAVVKPLADLDHVISQGQENSARANLSFIERVQFADRLEKLGYARDAIQSALSIDYQTLSKMLTIPKAIPEAIIAAIGPAKGIGRDRWLEMRKLIENPRHGSQALQFVESAEFAAAKSADRFDQLFEFLRGAGSGKPVRKAIGGSAGSVWTPDDKSVKVATKLSGKTFSIALNEKNGREFGVFITNNLDQLYEAFKESKKVTETGD</sequence>
<dbReference type="InterPro" id="IPR036086">
    <property type="entry name" value="ParB/Sulfiredoxin_sf"/>
</dbReference>
<dbReference type="InterPro" id="IPR050336">
    <property type="entry name" value="Chromosome_partition/occlusion"/>
</dbReference>
<dbReference type="SMART" id="SM00470">
    <property type="entry name" value="ParB"/>
    <property type="match status" value="1"/>
</dbReference>
<comment type="caution">
    <text evidence="3">The sequence shown here is derived from an EMBL/GenBank/DDBJ whole genome shotgun (WGS) entry which is preliminary data.</text>
</comment>
<dbReference type="GO" id="GO:0005694">
    <property type="term" value="C:chromosome"/>
    <property type="evidence" value="ECO:0007669"/>
    <property type="project" value="TreeGrafter"/>
</dbReference>
<evidence type="ECO:0000259" key="2">
    <source>
        <dbReference type="SMART" id="SM00470"/>
    </source>
</evidence>
<dbReference type="CDD" id="cd16405">
    <property type="entry name" value="RepB_like_N"/>
    <property type="match status" value="1"/>
</dbReference>
<dbReference type="InterPro" id="IPR017819">
    <property type="entry name" value="Plasmid_partition_RepB"/>
</dbReference>
<evidence type="ECO:0000313" key="3">
    <source>
        <dbReference type="EMBL" id="NTS33731.1"/>
    </source>
</evidence>
<dbReference type="InterPro" id="IPR011111">
    <property type="entry name" value="Plasmid_RepB"/>
</dbReference>
<dbReference type="SUPFAM" id="SSF110849">
    <property type="entry name" value="ParB/Sulfiredoxin"/>
    <property type="match status" value="1"/>
</dbReference>
<dbReference type="Pfam" id="PF07506">
    <property type="entry name" value="RepB"/>
    <property type="match status" value="1"/>
</dbReference>